<protein>
    <submittedName>
        <fullName evidence="1">Extracellular solute-binding protein</fullName>
    </submittedName>
</protein>
<keyword evidence="2" id="KW-1185">Reference proteome</keyword>
<dbReference type="PANTHER" id="PTHR43649">
    <property type="entry name" value="ARABINOSE-BINDING PROTEIN-RELATED"/>
    <property type="match status" value="1"/>
</dbReference>
<name>A0A6N9YS64_9ACTN</name>
<dbReference type="AlphaFoldDB" id="A0A6N9YS64"/>
<dbReference type="InterPro" id="IPR050490">
    <property type="entry name" value="Bact_solute-bd_prot1"/>
</dbReference>
<dbReference type="RefSeq" id="WP_163820591.1">
    <property type="nucleotide sequence ID" value="NZ_JAAGOB010000014.1"/>
</dbReference>
<dbReference type="PANTHER" id="PTHR43649:SF12">
    <property type="entry name" value="DIACETYLCHITOBIOSE BINDING PROTEIN DASA"/>
    <property type="match status" value="1"/>
</dbReference>
<reference evidence="1 2" key="1">
    <citation type="submission" date="2020-02" db="EMBL/GenBank/DDBJ databases">
        <authorList>
            <person name="Li X.-J."/>
            <person name="Feng X.-M."/>
        </authorList>
    </citation>
    <scope>NUCLEOTIDE SEQUENCE [LARGE SCALE GENOMIC DNA]</scope>
    <source>
        <strain evidence="1 2">CGMCC 4.7225</strain>
    </source>
</reference>
<dbReference type="Proteomes" id="UP000469185">
    <property type="component" value="Unassembled WGS sequence"/>
</dbReference>
<dbReference type="Pfam" id="PF01547">
    <property type="entry name" value="SBP_bac_1"/>
    <property type="match status" value="1"/>
</dbReference>
<dbReference type="InterPro" id="IPR006059">
    <property type="entry name" value="SBP"/>
</dbReference>
<proteinExistence type="predicted"/>
<gene>
    <name evidence="1" type="ORF">G1H11_21070</name>
</gene>
<accession>A0A6N9YS64</accession>
<evidence type="ECO:0000313" key="1">
    <source>
        <dbReference type="EMBL" id="NED97795.1"/>
    </source>
</evidence>
<evidence type="ECO:0000313" key="2">
    <source>
        <dbReference type="Proteomes" id="UP000469185"/>
    </source>
</evidence>
<dbReference type="SUPFAM" id="SSF53850">
    <property type="entry name" value="Periplasmic binding protein-like II"/>
    <property type="match status" value="1"/>
</dbReference>
<comment type="caution">
    <text evidence="1">The sequence shown here is derived from an EMBL/GenBank/DDBJ whole genome shotgun (WGS) entry which is preliminary data.</text>
</comment>
<dbReference type="Gene3D" id="3.40.190.10">
    <property type="entry name" value="Periplasmic binding protein-like II"/>
    <property type="match status" value="2"/>
</dbReference>
<sequence>MGDAHYQGRSLNRRRFLQMGLGAAVVAAGCDDNGGGGPLGEGDERAATALTVPANESPWLPAYQDSAQAYEADAGGRITIREFPYDGLRTAMVNAIRGGNVPFDLFHMDEPWTGEFYDNEWVTPLTEIDSEFTLDENIITYDALPTWNAEQRRHADDGTVMGLPINGNINIFIYRQDLYDQLGLSVPTTFEEAYENGRIAQDSGEVRYGYVVRAQGTDSGQSISYDYMPVMRSYGADWYTEDWQAAVNSPEGVAAMEMFRQLVSLGPPQPQTVGQAEVIAAMQGGQALQIHVVAAAAPQLEDPSASRVAGQLGYTKLLAAESTGQSAPTSGVWSLAIPRELPDERARGAFEFITWLLSEEGQLEFTRSGGIPTRLEPYESDEIVADAPYLPAIRESLEDVRSSVRFPFSADMLPVAERALEAIAAGDVPVQEGLDDLADELSTIAGNAGFGG</sequence>
<dbReference type="EMBL" id="JAAGOB010000014">
    <property type="protein sequence ID" value="NED97795.1"/>
    <property type="molecule type" value="Genomic_DNA"/>
</dbReference>
<organism evidence="1 2">
    <name type="scientific">Phytoactinopolyspora alkaliphila</name>
    <dbReference type="NCBI Taxonomy" id="1783498"/>
    <lineage>
        <taxon>Bacteria</taxon>
        <taxon>Bacillati</taxon>
        <taxon>Actinomycetota</taxon>
        <taxon>Actinomycetes</taxon>
        <taxon>Jiangellales</taxon>
        <taxon>Jiangellaceae</taxon>
        <taxon>Phytoactinopolyspora</taxon>
    </lineage>
</organism>